<organism evidence="2 3">
    <name type="scientific">Actinoalloteichus fjordicus</name>
    <dbReference type="NCBI Taxonomy" id="1612552"/>
    <lineage>
        <taxon>Bacteria</taxon>
        <taxon>Bacillati</taxon>
        <taxon>Actinomycetota</taxon>
        <taxon>Actinomycetes</taxon>
        <taxon>Pseudonocardiales</taxon>
        <taxon>Pseudonocardiaceae</taxon>
        <taxon>Actinoalloteichus</taxon>
    </lineage>
</organism>
<feature type="region of interest" description="Disordered" evidence="1">
    <location>
        <begin position="47"/>
        <end position="79"/>
    </location>
</feature>
<feature type="compositionally biased region" description="Basic and acidic residues" evidence="1">
    <location>
        <begin position="177"/>
        <end position="190"/>
    </location>
</feature>
<feature type="compositionally biased region" description="Basic residues" evidence="1">
    <location>
        <begin position="204"/>
        <end position="226"/>
    </location>
</feature>
<evidence type="ECO:0000313" key="3">
    <source>
        <dbReference type="Proteomes" id="UP000185511"/>
    </source>
</evidence>
<dbReference type="Proteomes" id="UP000185511">
    <property type="component" value="Chromosome"/>
</dbReference>
<protein>
    <submittedName>
        <fullName evidence="2">Uncharacterized protein</fullName>
    </submittedName>
</protein>
<proteinExistence type="predicted"/>
<evidence type="ECO:0000313" key="2">
    <source>
        <dbReference type="EMBL" id="APU16229.1"/>
    </source>
</evidence>
<gene>
    <name evidence="2" type="ORF">UA74_21020</name>
</gene>
<accession>A0AAC9LH51</accession>
<dbReference type="KEGG" id="acad:UA74_21020"/>
<dbReference type="AlphaFoldDB" id="A0AAC9LH51"/>
<sequence length="226" mass="24246">MSRPGTDDHSAVVAENVSGCGRLPRLRSGRRRCSRWWLRVRGRWDRVDPSTSALVRGGGGTGEHSPATPPRGSPVTANGIAGSISVARRDAGSTIFAGKGSPAVRRRYWSAARSPPGPDGARSREPPDGCPRPRRGSAAVRPGRESPPPVSPGCRGPLGLWRRTDDTGTAADVPGGGDRRREAARDHRDGVAVVVAGAPVWSRRGLRRRVRPSRRRGDRPPHRQGR</sequence>
<reference evidence="3" key="1">
    <citation type="submission" date="2016-06" db="EMBL/GenBank/DDBJ databases">
        <title>Complete genome sequence of Actinoalloteichus fjordicus DSM 46855 (=ADI127-17), type strain of the new species Actinoalloteichus fjordicus.</title>
        <authorList>
            <person name="Ruckert C."/>
            <person name="Nouioui I."/>
            <person name="Willmese J."/>
            <person name="van Wezel G."/>
            <person name="Klenk H.-P."/>
            <person name="Kalinowski J."/>
            <person name="Zotchev S.B."/>
        </authorList>
    </citation>
    <scope>NUCLEOTIDE SEQUENCE [LARGE SCALE GENOMIC DNA]</scope>
    <source>
        <strain evidence="3">ADI127-7</strain>
    </source>
</reference>
<feature type="region of interest" description="Disordered" evidence="1">
    <location>
        <begin position="110"/>
        <end position="226"/>
    </location>
</feature>
<dbReference type="EMBL" id="CP016076">
    <property type="protein sequence ID" value="APU16229.1"/>
    <property type="molecule type" value="Genomic_DNA"/>
</dbReference>
<feature type="compositionally biased region" description="Low complexity" evidence="1">
    <location>
        <begin position="191"/>
        <end position="200"/>
    </location>
</feature>
<keyword evidence="3" id="KW-1185">Reference proteome</keyword>
<evidence type="ECO:0000256" key="1">
    <source>
        <dbReference type="SAM" id="MobiDB-lite"/>
    </source>
</evidence>
<name>A0AAC9LH51_9PSEU</name>